<dbReference type="RefSeq" id="WP_068251524.1">
    <property type="nucleotide sequence ID" value="NZ_CP015515.1"/>
</dbReference>
<gene>
    <name evidence="4" type="primary">truA</name>
    <name evidence="10" type="ORF">A6122_0613</name>
</gene>
<dbReference type="InterPro" id="IPR020103">
    <property type="entry name" value="PsdUridine_synth_cat_dom_sf"/>
</dbReference>
<dbReference type="GO" id="GO:0160147">
    <property type="term" value="F:tRNA pseudouridine(38-40) synthase activity"/>
    <property type="evidence" value="ECO:0007669"/>
    <property type="project" value="UniProtKB-EC"/>
</dbReference>
<sequence>MLHRVRLDLAYDGSQFSGWAKQPGLRTVQGVLEESLALVLRSEERPTVTVAGRTDVGVHASAQVAHVDLTPEQWGRISGGRRSPGEQPLPPASILERRLRGILGQYTDVSVHRVTEAPDGFDARFSARWRRYEYRLADATSMRHPLERGYTTWITDSLDLDAMAAAAHSLLGLHDYASFCRAREGATTIRSLLDFSWERDADGVLHAHLRADAFCHSMVRALVGACVAVGAGKLDGGAVPLVRDAARRTTAFAVMPARGLILREVDYPEDASLADRARLTRAKRTVQTEGPDREDTE</sequence>
<comment type="catalytic activity">
    <reaction evidence="4 7">
        <text>uridine(38/39/40) in tRNA = pseudouridine(38/39/40) in tRNA</text>
        <dbReference type="Rhea" id="RHEA:22376"/>
        <dbReference type="Rhea" id="RHEA-COMP:10085"/>
        <dbReference type="Rhea" id="RHEA-COMP:10087"/>
        <dbReference type="ChEBI" id="CHEBI:65314"/>
        <dbReference type="ChEBI" id="CHEBI:65315"/>
        <dbReference type="EC" id="5.4.99.12"/>
    </reaction>
</comment>
<comment type="caution">
    <text evidence="4">Lacks conserved residue(s) required for the propagation of feature annotation.</text>
</comment>
<dbReference type="InterPro" id="IPR001406">
    <property type="entry name" value="PsdUridine_synth_TruA"/>
</dbReference>
<accession>A0A160KR93</accession>
<evidence type="ECO:0000256" key="4">
    <source>
        <dbReference type="HAMAP-Rule" id="MF_00171"/>
    </source>
</evidence>
<keyword evidence="3 4" id="KW-0413">Isomerase</keyword>
<dbReference type="GO" id="GO:0031119">
    <property type="term" value="P:tRNA pseudouridine synthesis"/>
    <property type="evidence" value="ECO:0007669"/>
    <property type="project" value="UniProtKB-UniRule"/>
</dbReference>
<dbReference type="Proteomes" id="UP000077071">
    <property type="component" value="Chromosome"/>
</dbReference>
<evidence type="ECO:0000256" key="5">
    <source>
        <dbReference type="PIRSR" id="PIRSR001430-1"/>
    </source>
</evidence>
<comment type="similarity">
    <text evidence="1 4 7">Belongs to the tRNA pseudouridine synthase TruA family.</text>
</comment>
<dbReference type="InterPro" id="IPR020097">
    <property type="entry name" value="PsdUridine_synth_TruA_a/b_dom"/>
</dbReference>
<comment type="subunit">
    <text evidence="4">Homodimer.</text>
</comment>
<dbReference type="InterPro" id="IPR020094">
    <property type="entry name" value="TruA/RsuA/RluB/E/F_N"/>
</dbReference>
<protein>
    <recommendedName>
        <fullName evidence="4">tRNA pseudouridine synthase A</fullName>
        <ecNumber evidence="4">5.4.99.12</ecNumber>
    </recommendedName>
    <alternativeName>
        <fullName evidence="4">tRNA pseudouridine(38-40) synthase</fullName>
    </alternativeName>
    <alternativeName>
        <fullName evidence="4">tRNA pseudouridylate synthase I</fullName>
    </alternativeName>
    <alternativeName>
        <fullName evidence="4">tRNA-uridine isomerase I</fullName>
    </alternativeName>
</protein>
<organism evidence="10 11">
    <name type="scientific">Rathayibacter tritici</name>
    <dbReference type="NCBI Taxonomy" id="33888"/>
    <lineage>
        <taxon>Bacteria</taxon>
        <taxon>Bacillati</taxon>
        <taxon>Actinomycetota</taxon>
        <taxon>Actinomycetes</taxon>
        <taxon>Micrococcales</taxon>
        <taxon>Microbacteriaceae</taxon>
        <taxon>Rathayibacter</taxon>
    </lineage>
</organism>
<dbReference type="GO" id="GO:0003723">
    <property type="term" value="F:RNA binding"/>
    <property type="evidence" value="ECO:0007669"/>
    <property type="project" value="InterPro"/>
</dbReference>
<evidence type="ECO:0000259" key="9">
    <source>
        <dbReference type="Pfam" id="PF01416"/>
    </source>
</evidence>
<feature type="domain" description="Pseudouridine synthase I TruA alpha/beta" evidence="9">
    <location>
        <begin position="166"/>
        <end position="268"/>
    </location>
</feature>
<evidence type="ECO:0000256" key="1">
    <source>
        <dbReference type="ARBA" id="ARBA00009375"/>
    </source>
</evidence>
<dbReference type="HAMAP" id="MF_00171">
    <property type="entry name" value="TruA"/>
    <property type="match status" value="1"/>
</dbReference>
<dbReference type="OrthoDB" id="9811823at2"/>
<dbReference type="CDD" id="cd02570">
    <property type="entry name" value="PseudoU_synth_EcTruA"/>
    <property type="match status" value="1"/>
</dbReference>
<keyword evidence="2 4" id="KW-0819">tRNA processing</keyword>
<feature type="active site" description="Nucleophile" evidence="4 5">
    <location>
        <position position="55"/>
    </location>
</feature>
<feature type="binding site" evidence="4 6">
    <location>
        <position position="132"/>
    </location>
    <ligand>
        <name>substrate</name>
    </ligand>
</feature>
<evidence type="ECO:0000256" key="8">
    <source>
        <dbReference type="SAM" id="MobiDB-lite"/>
    </source>
</evidence>
<dbReference type="SUPFAM" id="SSF55120">
    <property type="entry name" value="Pseudouridine synthase"/>
    <property type="match status" value="1"/>
</dbReference>
<evidence type="ECO:0000313" key="10">
    <source>
        <dbReference type="EMBL" id="AND15769.1"/>
    </source>
</evidence>
<dbReference type="PATRIC" id="fig|33888.3.peg.684"/>
<evidence type="ECO:0000256" key="2">
    <source>
        <dbReference type="ARBA" id="ARBA00022694"/>
    </source>
</evidence>
<dbReference type="Gene3D" id="3.30.70.660">
    <property type="entry name" value="Pseudouridine synthase I, catalytic domain, C-terminal subdomain"/>
    <property type="match status" value="1"/>
</dbReference>
<feature type="region of interest" description="Disordered" evidence="8">
    <location>
        <begin position="278"/>
        <end position="297"/>
    </location>
</feature>
<dbReference type="EMBL" id="CP015515">
    <property type="protein sequence ID" value="AND15769.1"/>
    <property type="molecule type" value="Genomic_DNA"/>
</dbReference>
<dbReference type="InterPro" id="IPR020095">
    <property type="entry name" value="PsdUridine_synth_TruA_C"/>
</dbReference>
<dbReference type="KEGG" id="rtn:A6122_0613"/>
<dbReference type="PANTHER" id="PTHR11142:SF0">
    <property type="entry name" value="TRNA PSEUDOURIDINE SYNTHASE-LIKE 1"/>
    <property type="match status" value="1"/>
</dbReference>
<name>A0A160KR93_9MICO</name>
<dbReference type="PANTHER" id="PTHR11142">
    <property type="entry name" value="PSEUDOURIDYLATE SYNTHASE"/>
    <property type="match status" value="1"/>
</dbReference>
<dbReference type="PIRSF" id="PIRSF001430">
    <property type="entry name" value="tRNA_psdUrid_synth"/>
    <property type="match status" value="1"/>
</dbReference>
<dbReference type="AlphaFoldDB" id="A0A160KR93"/>
<dbReference type="EC" id="5.4.99.12" evidence="4"/>
<reference evidence="10 11" key="1">
    <citation type="submission" date="2016-05" db="EMBL/GenBank/DDBJ databases">
        <title>Complete genome sequence of Rathayibacter tritici NCPPB 1953.</title>
        <authorList>
            <person name="Park J."/>
            <person name="Lee H.-H."/>
            <person name="Lee S.-W."/>
            <person name="Seo Y.-S."/>
        </authorList>
    </citation>
    <scope>NUCLEOTIDE SEQUENCE [LARGE SCALE GENOMIC DNA]</scope>
    <source>
        <strain evidence="10 11">NCPPB 1953</strain>
    </source>
</reference>
<evidence type="ECO:0000313" key="11">
    <source>
        <dbReference type="Proteomes" id="UP000077071"/>
    </source>
</evidence>
<dbReference type="Pfam" id="PF01416">
    <property type="entry name" value="PseudoU_synth_1"/>
    <property type="match status" value="1"/>
</dbReference>
<evidence type="ECO:0000256" key="3">
    <source>
        <dbReference type="ARBA" id="ARBA00023235"/>
    </source>
</evidence>
<evidence type="ECO:0000256" key="7">
    <source>
        <dbReference type="RuleBase" id="RU003792"/>
    </source>
</evidence>
<dbReference type="STRING" id="33888.A6122_0613"/>
<dbReference type="Gene3D" id="3.30.70.580">
    <property type="entry name" value="Pseudouridine synthase I, catalytic domain, N-terminal subdomain"/>
    <property type="match status" value="1"/>
</dbReference>
<comment type="function">
    <text evidence="4">Formation of pseudouridine at positions 38, 39 and 40 in the anticodon stem and loop of transfer RNAs.</text>
</comment>
<keyword evidence="11" id="KW-1185">Reference proteome</keyword>
<proteinExistence type="inferred from homology"/>
<evidence type="ECO:0000256" key="6">
    <source>
        <dbReference type="PIRSR" id="PIRSR001430-2"/>
    </source>
</evidence>